<comment type="caution">
    <text evidence="9">The sequence shown here is derived from an EMBL/GenBank/DDBJ whole genome shotgun (WGS) entry which is preliminary data.</text>
</comment>
<dbReference type="SUPFAM" id="SSF53649">
    <property type="entry name" value="Alkaline phosphatase-like"/>
    <property type="match status" value="1"/>
</dbReference>
<comment type="pathway">
    <text evidence="2">Cell wall biogenesis; lipoteichoic acid biosynthesis.</text>
</comment>
<evidence type="ECO:0000256" key="6">
    <source>
        <dbReference type="ARBA" id="ARBA00023136"/>
    </source>
</evidence>
<dbReference type="PANTHER" id="PTHR47371:SF3">
    <property type="entry name" value="PHOSPHOGLYCEROL TRANSFERASE I"/>
    <property type="match status" value="1"/>
</dbReference>
<protein>
    <submittedName>
        <fullName evidence="9">LTA synthase family protein</fullName>
    </submittedName>
</protein>
<evidence type="ECO:0000313" key="9">
    <source>
        <dbReference type="EMBL" id="HIR70511.1"/>
    </source>
</evidence>
<organism evidence="9 10">
    <name type="scientific">Candidatus Pullilachnospira gallistercoris</name>
    <dbReference type="NCBI Taxonomy" id="2840911"/>
    <lineage>
        <taxon>Bacteria</taxon>
        <taxon>Bacillati</taxon>
        <taxon>Bacillota</taxon>
        <taxon>Clostridia</taxon>
        <taxon>Lachnospirales</taxon>
        <taxon>Lachnospiraceae</taxon>
        <taxon>Lachnospiraceae incertae sedis</taxon>
        <taxon>Candidatus Pullilachnospira</taxon>
    </lineage>
</organism>
<dbReference type="InterPro" id="IPR050448">
    <property type="entry name" value="OpgB/LTA_synthase_biosynth"/>
</dbReference>
<reference evidence="9" key="2">
    <citation type="journal article" date="2021" name="PeerJ">
        <title>Extensive microbial diversity within the chicken gut microbiome revealed by metagenomics and culture.</title>
        <authorList>
            <person name="Gilroy R."/>
            <person name="Ravi A."/>
            <person name="Getino M."/>
            <person name="Pursley I."/>
            <person name="Horton D.L."/>
            <person name="Alikhan N.F."/>
            <person name="Baker D."/>
            <person name="Gharbi K."/>
            <person name="Hall N."/>
            <person name="Watson M."/>
            <person name="Adriaenssens E.M."/>
            <person name="Foster-Nyarko E."/>
            <person name="Jarju S."/>
            <person name="Secka A."/>
            <person name="Antonio M."/>
            <person name="Oren A."/>
            <person name="Chaudhuri R.R."/>
            <person name="La Ragione R."/>
            <person name="Hildebrand F."/>
            <person name="Pallen M.J."/>
        </authorList>
    </citation>
    <scope>NUCLEOTIDE SEQUENCE</scope>
    <source>
        <strain evidence="9">ChiSjej5B23-6657</strain>
    </source>
</reference>
<feature type="transmembrane region" description="Helical" evidence="7">
    <location>
        <begin position="90"/>
        <end position="109"/>
    </location>
</feature>
<keyword evidence="4 7" id="KW-0812">Transmembrane</keyword>
<feature type="domain" description="Sulfatase N-terminal" evidence="8">
    <location>
        <begin position="306"/>
        <end position="602"/>
    </location>
</feature>
<evidence type="ECO:0000256" key="5">
    <source>
        <dbReference type="ARBA" id="ARBA00022989"/>
    </source>
</evidence>
<dbReference type="PANTHER" id="PTHR47371">
    <property type="entry name" value="LIPOTEICHOIC ACID SYNTHASE"/>
    <property type="match status" value="1"/>
</dbReference>
<evidence type="ECO:0000256" key="3">
    <source>
        <dbReference type="ARBA" id="ARBA00022475"/>
    </source>
</evidence>
<sequence length="661" mass="75270">MEDKHIVRKRKDRKMGTKKPEWAKRRRFFLCTFALFLISLPWSYRGFFDAETGDFRPLWLVLCVAAWAAAAALSFVKWEGFQKRAALWREIGLLGISVAGLAMFCIFSVGDYQLTPWFVISNLIPIYILVRIIHLFANSLTLTATIAGIICLAFAGVNFYVYELRARPIYPWDIFSLGTAAVVAEDYQIVACVQLIASYLIFVILHQLVTFLPKESERSAKKAGANAAVAACLVLIYAYGIFPQFSTSIWAVIFNNAENGTVASFISYLPWAFLEKPEGYDAAEAETYLEKVGETKADESRTSAVNIIMIMDESMTDYAVFGDRMAEALPEDPMPFFHSLQENTVRGNLYVSCYGGNTCDTEFESLTGNSILYAPNTPFETQFHGPMPSIVSTLKEDGYEAIAMHPLGAADWNRDDVYRYLGFTSFTTLEDLDQDEENFIRGNYSDQADFAWIIDRFEQKKEGEPFFLFNVTMQNHGGYGQETLDGNWQVSTDLSALGDYPQAELFFSLMKETDQAIEKLVTYFSQVEEPTIICIYGDHQPDLQDDFLDVLYGEPESEVSHQERQKKYTTPFVIWANYDIEETTIDKMSANYLGPMLLRYANVDMSAYDTFLLDLYENYPVIAATGIYDAQGNFYDNEEEADSERIDLYQKLQYYQMKDAK</sequence>
<evidence type="ECO:0000259" key="8">
    <source>
        <dbReference type="Pfam" id="PF00884"/>
    </source>
</evidence>
<feature type="transmembrane region" description="Helical" evidence="7">
    <location>
        <begin position="223"/>
        <end position="242"/>
    </location>
</feature>
<evidence type="ECO:0000256" key="1">
    <source>
        <dbReference type="ARBA" id="ARBA00004651"/>
    </source>
</evidence>
<dbReference type="EMBL" id="DVHM01000074">
    <property type="protein sequence ID" value="HIR70511.1"/>
    <property type="molecule type" value="Genomic_DNA"/>
</dbReference>
<keyword evidence="5 7" id="KW-1133">Transmembrane helix</keyword>
<accession>A0A9D1E9K1</accession>
<proteinExistence type="predicted"/>
<feature type="transmembrane region" description="Helical" evidence="7">
    <location>
        <begin position="140"/>
        <end position="162"/>
    </location>
</feature>
<evidence type="ECO:0000256" key="4">
    <source>
        <dbReference type="ARBA" id="ARBA00022692"/>
    </source>
</evidence>
<dbReference type="Proteomes" id="UP000823912">
    <property type="component" value="Unassembled WGS sequence"/>
</dbReference>
<comment type="subcellular location">
    <subcellularLocation>
        <location evidence="1">Cell membrane</location>
        <topology evidence="1">Multi-pass membrane protein</topology>
    </subcellularLocation>
</comment>
<evidence type="ECO:0000313" key="10">
    <source>
        <dbReference type="Proteomes" id="UP000823912"/>
    </source>
</evidence>
<name>A0A9D1E9K1_9FIRM</name>
<gene>
    <name evidence="9" type="ORF">IAA55_04450</name>
</gene>
<feature type="transmembrane region" description="Helical" evidence="7">
    <location>
        <begin position="115"/>
        <end position="133"/>
    </location>
</feature>
<dbReference type="GO" id="GO:0005886">
    <property type="term" value="C:plasma membrane"/>
    <property type="evidence" value="ECO:0007669"/>
    <property type="project" value="UniProtKB-SubCell"/>
</dbReference>
<dbReference type="InterPro" id="IPR000917">
    <property type="entry name" value="Sulfatase_N"/>
</dbReference>
<evidence type="ECO:0000256" key="2">
    <source>
        <dbReference type="ARBA" id="ARBA00004936"/>
    </source>
</evidence>
<feature type="transmembrane region" description="Helical" evidence="7">
    <location>
        <begin position="59"/>
        <end position="78"/>
    </location>
</feature>
<feature type="transmembrane region" description="Helical" evidence="7">
    <location>
        <begin position="187"/>
        <end position="211"/>
    </location>
</feature>
<dbReference type="CDD" id="cd16015">
    <property type="entry name" value="LTA_synthase"/>
    <property type="match status" value="1"/>
</dbReference>
<keyword evidence="6 7" id="KW-0472">Membrane</keyword>
<dbReference type="AlphaFoldDB" id="A0A9D1E9K1"/>
<keyword evidence="3" id="KW-1003">Cell membrane</keyword>
<evidence type="ECO:0000256" key="7">
    <source>
        <dbReference type="SAM" id="Phobius"/>
    </source>
</evidence>
<reference evidence="9" key="1">
    <citation type="submission" date="2020-10" db="EMBL/GenBank/DDBJ databases">
        <authorList>
            <person name="Gilroy R."/>
        </authorList>
    </citation>
    <scope>NUCLEOTIDE SEQUENCE</scope>
    <source>
        <strain evidence="9">ChiSjej5B23-6657</strain>
    </source>
</reference>
<dbReference type="Pfam" id="PF00884">
    <property type="entry name" value="Sulfatase"/>
    <property type="match status" value="1"/>
</dbReference>
<dbReference type="Gene3D" id="3.40.720.10">
    <property type="entry name" value="Alkaline Phosphatase, subunit A"/>
    <property type="match status" value="1"/>
</dbReference>
<dbReference type="InterPro" id="IPR017850">
    <property type="entry name" value="Alkaline_phosphatase_core_sf"/>
</dbReference>